<dbReference type="PANTHER" id="PTHR47272">
    <property type="entry name" value="DDE_TNP_1_7 DOMAIN-CONTAINING PROTEIN"/>
    <property type="match status" value="1"/>
</dbReference>
<feature type="region of interest" description="Disordered" evidence="1">
    <location>
        <begin position="1"/>
        <end position="24"/>
    </location>
</feature>
<proteinExistence type="predicted"/>
<dbReference type="InterPro" id="IPR029526">
    <property type="entry name" value="PGBD"/>
</dbReference>
<organism evidence="3 4">
    <name type="scientific">Ignelater luminosus</name>
    <name type="common">Cucubano</name>
    <name type="synonym">Pyrophorus luminosus</name>
    <dbReference type="NCBI Taxonomy" id="2038154"/>
    <lineage>
        <taxon>Eukaryota</taxon>
        <taxon>Metazoa</taxon>
        <taxon>Ecdysozoa</taxon>
        <taxon>Arthropoda</taxon>
        <taxon>Hexapoda</taxon>
        <taxon>Insecta</taxon>
        <taxon>Pterygota</taxon>
        <taxon>Neoptera</taxon>
        <taxon>Endopterygota</taxon>
        <taxon>Coleoptera</taxon>
        <taxon>Polyphaga</taxon>
        <taxon>Elateriformia</taxon>
        <taxon>Elateroidea</taxon>
        <taxon>Elateridae</taxon>
        <taxon>Agrypninae</taxon>
        <taxon>Pyrophorini</taxon>
        <taxon>Ignelater</taxon>
    </lineage>
</organism>
<comment type="caution">
    <text evidence="3">The sequence shown here is derived from an EMBL/GenBank/DDBJ whole genome shotgun (WGS) entry which is preliminary data.</text>
</comment>
<dbReference type="Pfam" id="PF13843">
    <property type="entry name" value="DDE_Tnp_1_7"/>
    <property type="match status" value="1"/>
</dbReference>
<accession>A0A8K0G413</accession>
<dbReference type="AlphaFoldDB" id="A0A8K0G413"/>
<evidence type="ECO:0000259" key="2">
    <source>
        <dbReference type="Pfam" id="PF13843"/>
    </source>
</evidence>
<dbReference type="EMBL" id="VTPC01044338">
    <property type="protein sequence ID" value="KAF2890895.1"/>
    <property type="molecule type" value="Genomic_DNA"/>
</dbReference>
<feature type="compositionally biased region" description="Low complexity" evidence="1">
    <location>
        <begin position="1"/>
        <end position="11"/>
    </location>
</feature>
<feature type="domain" description="PiggyBac transposable element-derived protein" evidence="2">
    <location>
        <begin position="63"/>
        <end position="140"/>
    </location>
</feature>
<evidence type="ECO:0000313" key="4">
    <source>
        <dbReference type="Proteomes" id="UP000801492"/>
    </source>
</evidence>
<evidence type="ECO:0000256" key="1">
    <source>
        <dbReference type="SAM" id="MobiDB-lite"/>
    </source>
</evidence>
<dbReference type="OrthoDB" id="6766487at2759"/>
<name>A0A8K0G413_IGNLU</name>
<evidence type="ECO:0000313" key="3">
    <source>
        <dbReference type="EMBL" id="KAF2890895.1"/>
    </source>
</evidence>
<feature type="compositionally biased region" description="Acidic residues" evidence="1">
    <location>
        <begin position="14"/>
        <end position="24"/>
    </location>
</feature>
<keyword evidence="4" id="KW-1185">Reference proteome</keyword>
<sequence>MTSNDVDIVVLPPDPDELTDEDDADYSNLQTVEVSDVPGELILQYKLPDNSEQSETCEQEDINLPDSKTLGKEERGSFDYRFDTNVEILIVKWNDNKCVTIATNFDTIEPLNKASRWDRKAKEKRYLPQPRLVKQYNNNMS</sequence>
<dbReference type="PANTHER" id="PTHR47272:SF1">
    <property type="entry name" value="PIGGYBAC TRANSPOSABLE ELEMENT-DERIVED PROTEIN 3-LIKE"/>
    <property type="match status" value="1"/>
</dbReference>
<dbReference type="Proteomes" id="UP000801492">
    <property type="component" value="Unassembled WGS sequence"/>
</dbReference>
<reference evidence="3" key="1">
    <citation type="submission" date="2019-08" db="EMBL/GenBank/DDBJ databases">
        <title>The genome of the North American firefly Photinus pyralis.</title>
        <authorList>
            <consortium name="Photinus pyralis genome working group"/>
            <person name="Fallon T.R."/>
            <person name="Sander Lower S.E."/>
            <person name="Weng J.-K."/>
        </authorList>
    </citation>
    <scope>NUCLEOTIDE SEQUENCE</scope>
    <source>
        <strain evidence="3">TRF0915ILg1</strain>
        <tissue evidence="3">Whole body</tissue>
    </source>
</reference>
<gene>
    <name evidence="3" type="ORF">ILUMI_15278</name>
</gene>
<protein>
    <recommendedName>
        <fullName evidence="2">PiggyBac transposable element-derived protein domain-containing protein</fullName>
    </recommendedName>
</protein>